<dbReference type="InterPro" id="IPR050869">
    <property type="entry name" value="H3K4_H4K5_MeTrfase"/>
</dbReference>
<feature type="region of interest" description="Disordered" evidence="1">
    <location>
        <begin position="146"/>
        <end position="167"/>
    </location>
</feature>
<dbReference type="InterPro" id="IPR046341">
    <property type="entry name" value="SET_dom_sf"/>
</dbReference>
<name>G0TRJ7_TRYVY</name>
<dbReference type="PANTHER" id="PTHR12197:SF268">
    <property type="entry name" value="SET DOMAIN-CONTAINING PROTEIN"/>
    <property type="match status" value="1"/>
</dbReference>
<dbReference type="Gene3D" id="2.170.270.10">
    <property type="entry name" value="SET domain"/>
    <property type="match status" value="1"/>
</dbReference>
<dbReference type="CDD" id="cd20071">
    <property type="entry name" value="SET_SMYD"/>
    <property type="match status" value="1"/>
</dbReference>
<dbReference type="VEuPathDB" id="TriTrypDB:TvY486_0102090"/>
<feature type="domain" description="SET" evidence="2">
    <location>
        <begin position="334"/>
        <end position="431"/>
    </location>
</feature>
<dbReference type="Gene3D" id="1.25.40.10">
    <property type="entry name" value="Tetratricopeptide repeat domain"/>
    <property type="match status" value="1"/>
</dbReference>
<dbReference type="GO" id="GO:0005634">
    <property type="term" value="C:nucleus"/>
    <property type="evidence" value="ECO:0007669"/>
    <property type="project" value="TreeGrafter"/>
</dbReference>
<dbReference type="PANTHER" id="PTHR12197">
    <property type="entry name" value="HISTONE-LYSINE N-METHYLTRANSFERASE SMYD"/>
    <property type="match status" value="1"/>
</dbReference>
<dbReference type="SUPFAM" id="SSF48452">
    <property type="entry name" value="TPR-like"/>
    <property type="match status" value="1"/>
</dbReference>
<gene>
    <name evidence="3" type="ORF">TVY486_0102090</name>
</gene>
<dbReference type="EMBL" id="HE573017">
    <property type="protein sequence ID" value="CCC46562.1"/>
    <property type="molecule type" value="Genomic_DNA"/>
</dbReference>
<reference evidence="3" key="1">
    <citation type="journal article" date="2012" name="Proc. Natl. Acad. Sci. U.S.A.">
        <title>Antigenic diversity is generated by distinct evolutionary mechanisms in African trypanosome species.</title>
        <authorList>
            <person name="Jackson A.P."/>
            <person name="Berry A."/>
            <person name="Aslett M."/>
            <person name="Allison H.C."/>
            <person name="Burton P."/>
            <person name="Vavrova-Anderson J."/>
            <person name="Brown R."/>
            <person name="Browne H."/>
            <person name="Corton N."/>
            <person name="Hauser H."/>
            <person name="Gamble J."/>
            <person name="Gilderthorp R."/>
            <person name="Marcello L."/>
            <person name="McQuillan J."/>
            <person name="Otto T.D."/>
            <person name="Quail M.A."/>
            <person name="Sanders M.J."/>
            <person name="van Tonder A."/>
            <person name="Ginger M.L."/>
            <person name="Field M.C."/>
            <person name="Barry J.D."/>
            <person name="Hertz-Fowler C."/>
            <person name="Berriman M."/>
        </authorList>
    </citation>
    <scope>NUCLEOTIDE SEQUENCE</scope>
    <source>
        <strain evidence="3">Y486</strain>
    </source>
</reference>
<organism evidence="3">
    <name type="scientific">Trypanosoma vivax (strain Y486)</name>
    <dbReference type="NCBI Taxonomy" id="1055687"/>
    <lineage>
        <taxon>Eukaryota</taxon>
        <taxon>Discoba</taxon>
        <taxon>Euglenozoa</taxon>
        <taxon>Kinetoplastea</taxon>
        <taxon>Metakinetoplastina</taxon>
        <taxon>Trypanosomatida</taxon>
        <taxon>Trypanosomatidae</taxon>
        <taxon>Trypanosoma</taxon>
        <taxon>Duttonella</taxon>
    </lineage>
</organism>
<accession>G0TRJ7</accession>
<feature type="compositionally biased region" description="Basic and acidic residues" evidence="1">
    <location>
        <begin position="150"/>
        <end position="164"/>
    </location>
</feature>
<proteinExistence type="predicted"/>
<evidence type="ECO:0000256" key="1">
    <source>
        <dbReference type="SAM" id="MobiDB-lite"/>
    </source>
</evidence>
<sequence>MQELRLRGNALFPTDPNGAAELYQEALRLHATMNRKDAAALMEENTKSAGNAITCLYKAERYDGCMELAESVLQVNPLIAKAYAFIGRCALMKSANLGGMESGRQRHPNALQYLCRAVYLLPSLGDSTLPFMQEALDHQLQLMQGTGDVGGKDGSESTSDHAEQEPSIEVKVGINGNGVFAVSRLPSHLAVASTLNAFSVCTYTETCGAIVCANCGIACSLHGGDCAENSPNTQDKAEANGGTLSCSVCGLISYCSAGCAKAYREQHKRYECRLLVRLKEMEKALRKQQQERERDSPEWEDLPEEFFAMSMHCVTTLSGIKARRPGYKTVQSHLQDHAAEMSQRFAPLVRLVEGLLEGEETPVSVVRLLGVIRCNALEVCDSTGLGIGQALHASTITSYFNHSCAPNCAMDGNAIVTICEVLPGEELTIAYIPQLYWPVELRREELAGRYFFHCCCTRCGDGGGGFRRTVGAGGGGEGSCVVKSKHTMGGTDPFEAALTAATHSSVSGTEVENGVKADKIENLQRGLRSRAHERYISSVQLLCAQVRSKKVSDISTSDRDALERLLSECCTDLYPFHYLCHELRNTLSFVYAVLDDTAACLKSCLDELLLWESILPGAHPVKRMKVANALECSSTLETKMRNDKVVSVAGGAVLLPLLGKLAELYNV</sequence>
<dbReference type="SUPFAM" id="SSF82199">
    <property type="entry name" value="SET domain"/>
    <property type="match status" value="1"/>
</dbReference>
<evidence type="ECO:0000313" key="3">
    <source>
        <dbReference type="EMBL" id="CCC46562.1"/>
    </source>
</evidence>
<dbReference type="InterPro" id="IPR011990">
    <property type="entry name" value="TPR-like_helical_dom_sf"/>
</dbReference>
<protein>
    <recommendedName>
        <fullName evidence="2">SET domain-containing protein</fullName>
    </recommendedName>
</protein>
<dbReference type="InterPro" id="IPR001214">
    <property type="entry name" value="SET_dom"/>
</dbReference>
<dbReference type="AlphaFoldDB" id="G0TRJ7"/>
<dbReference type="Gene3D" id="1.10.220.160">
    <property type="match status" value="1"/>
</dbReference>
<dbReference type="OMA" id="AYIPQLY"/>
<dbReference type="Pfam" id="PF00856">
    <property type="entry name" value="SET"/>
    <property type="match status" value="1"/>
</dbReference>
<evidence type="ECO:0000259" key="2">
    <source>
        <dbReference type="Pfam" id="PF00856"/>
    </source>
</evidence>
<dbReference type="Gene3D" id="6.10.140.2220">
    <property type="match status" value="1"/>
</dbReference>